<organism evidence="2 3">
    <name type="scientific">Parachitinimonas caeni</name>
    <dbReference type="NCBI Taxonomy" id="3031301"/>
    <lineage>
        <taxon>Bacteria</taxon>
        <taxon>Pseudomonadati</taxon>
        <taxon>Pseudomonadota</taxon>
        <taxon>Betaproteobacteria</taxon>
        <taxon>Neisseriales</taxon>
        <taxon>Chitinibacteraceae</taxon>
        <taxon>Parachitinimonas</taxon>
    </lineage>
</organism>
<reference evidence="2" key="1">
    <citation type="submission" date="2023-03" db="EMBL/GenBank/DDBJ databases">
        <title>Chitinimonas shenzhenensis gen. nov., sp. nov., a novel member of family Burkholderiaceae isolated from activated sludge collected in Shen Zhen, China.</title>
        <authorList>
            <person name="Wang X."/>
        </authorList>
    </citation>
    <scope>NUCLEOTIDE SEQUENCE</scope>
    <source>
        <strain evidence="2">DQS-5</strain>
    </source>
</reference>
<name>A0ABT7E0P7_9NEIS</name>
<dbReference type="Pfam" id="PF09828">
    <property type="entry name" value="ChrB_C"/>
    <property type="match status" value="1"/>
</dbReference>
<dbReference type="EMBL" id="JARRAF010000026">
    <property type="protein sequence ID" value="MDK2125884.1"/>
    <property type="molecule type" value="Genomic_DNA"/>
</dbReference>
<sequence>MPVRPLPAASSQWVTRERPKIDRIACPWLISRFIDANAEFLFVPPAEVLTTAAATGATPYDIPGVELSHVGDLCSFDAFLDKYRLTDPALHTLAAIVRGADTSRLDLTLQSAGLFALSLGLSKVFQDDHTMLRHGMIMYDALYAWCQHGQAETHAWPPSLPAVA</sequence>
<evidence type="ECO:0000313" key="3">
    <source>
        <dbReference type="Proteomes" id="UP001172778"/>
    </source>
</evidence>
<proteinExistence type="predicted"/>
<dbReference type="InterPro" id="IPR018634">
    <property type="entry name" value="ChrB_C"/>
</dbReference>
<feature type="domain" description="ChrB C-terminal" evidence="1">
    <location>
        <begin position="13"/>
        <end position="146"/>
    </location>
</feature>
<accession>A0ABT7E0P7</accession>
<keyword evidence="3" id="KW-1185">Reference proteome</keyword>
<evidence type="ECO:0000313" key="2">
    <source>
        <dbReference type="EMBL" id="MDK2125884.1"/>
    </source>
</evidence>
<comment type="caution">
    <text evidence="2">The sequence shown here is derived from an EMBL/GenBank/DDBJ whole genome shotgun (WGS) entry which is preliminary data.</text>
</comment>
<evidence type="ECO:0000259" key="1">
    <source>
        <dbReference type="Pfam" id="PF09828"/>
    </source>
</evidence>
<dbReference type="Proteomes" id="UP001172778">
    <property type="component" value="Unassembled WGS sequence"/>
</dbReference>
<gene>
    <name evidence="2" type="ORF">PZA18_17665</name>
</gene>
<protein>
    <submittedName>
        <fullName evidence="2">Chromate resistance protein</fullName>
    </submittedName>
</protein>